<dbReference type="PANTHER" id="PTHR42923">
    <property type="entry name" value="PROTOPORPHYRINOGEN OXIDASE"/>
    <property type="match status" value="1"/>
</dbReference>
<proteinExistence type="predicted"/>
<dbReference type="GO" id="GO:0016491">
    <property type="term" value="F:oxidoreductase activity"/>
    <property type="evidence" value="ECO:0007669"/>
    <property type="project" value="InterPro"/>
</dbReference>
<dbReference type="EMBL" id="MGBG01000006">
    <property type="protein sequence ID" value="OGK66582.1"/>
    <property type="molecule type" value="Genomic_DNA"/>
</dbReference>
<dbReference type="Gene3D" id="3.50.50.60">
    <property type="entry name" value="FAD/NAD(P)-binding domain"/>
    <property type="match status" value="1"/>
</dbReference>
<accession>A0A1F7KFD8</accession>
<evidence type="ECO:0000313" key="2">
    <source>
        <dbReference type="EMBL" id="OGK66582.1"/>
    </source>
</evidence>
<protein>
    <recommendedName>
        <fullName evidence="1">Amine oxidase domain-containing protein</fullName>
    </recommendedName>
</protein>
<dbReference type="SUPFAM" id="SSF51905">
    <property type="entry name" value="FAD/NAD(P)-binding domain"/>
    <property type="match status" value="1"/>
</dbReference>
<evidence type="ECO:0000259" key="1">
    <source>
        <dbReference type="Pfam" id="PF01593"/>
    </source>
</evidence>
<dbReference type="InterPro" id="IPR002937">
    <property type="entry name" value="Amino_oxidase"/>
</dbReference>
<dbReference type="Pfam" id="PF01593">
    <property type="entry name" value="Amino_oxidase"/>
    <property type="match status" value="1"/>
</dbReference>
<dbReference type="InterPro" id="IPR036188">
    <property type="entry name" value="FAD/NAD-bd_sf"/>
</dbReference>
<dbReference type="PRINTS" id="PR00419">
    <property type="entry name" value="ADXRDTASE"/>
</dbReference>
<sequence length="432" mass="50019">MKIAILGAGFSGLTAGYELAKAGYQVEIFEKAAQVAGAAGGFKRPGWDWYLDYTYHHCFTNEHEILDLAKEIGFANFLKMRPETASLYLNKQQPDNNDNPLFQYLFGQHTKSYKLDSAHDLLRFERLPLLDRLRTGLVLALLKFGPKLNYYDKTLAKDFLTTTMGRKANQELWEPLFLKKFQHYYHQINLGFFWARLRRTPDLSYPPGGYQALANQLALKTKKLGAKIYLKTEIKNIKLDKKQFILTGPSQQFRANKLINTLQTPLFLKIGGMILPTSYRRRLQKIEYLGAHNIIFASRQKVLPKTYWLSLATPASRQNPGSNYMVAVQQTNFVPAKHYHHQHLLYLATYTNKPKLFTLKDKKLAEEYRIIQQAYLKYGQPLYTPEFVKNKPDYLTPVPNLYFANMELTYPYDRGTNQAVRCGQQVAQKMIK</sequence>
<dbReference type="Proteomes" id="UP000178450">
    <property type="component" value="Unassembled WGS sequence"/>
</dbReference>
<dbReference type="PANTHER" id="PTHR42923:SF46">
    <property type="entry name" value="AMINE OXIDASE"/>
    <property type="match status" value="1"/>
</dbReference>
<organism evidence="2 3">
    <name type="scientific">Candidatus Roizmanbacteria bacterium RIFOXYA1_FULL_41_12</name>
    <dbReference type="NCBI Taxonomy" id="1802082"/>
    <lineage>
        <taxon>Bacteria</taxon>
        <taxon>Candidatus Roizmaniibacteriota</taxon>
    </lineage>
</organism>
<dbReference type="AlphaFoldDB" id="A0A1F7KFD8"/>
<feature type="domain" description="Amine oxidase" evidence="1">
    <location>
        <begin position="10"/>
        <end position="429"/>
    </location>
</feature>
<evidence type="ECO:0000313" key="3">
    <source>
        <dbReference type="Proteomes" id="UP000178450"/>
    </source>
</evidence>
<gene>
    <name evidence="2" type="ORF">A2209_01140</name>
</gene>
<reference evidence="2 3" key="1">
    <citation type="journal article" date="2016" name="Nat. Commun.">
        <title>Thousands of microbial genomes shed light on interconnected biogeochemical processes in an aquifer system.</title>
        <authorList>
            <person name="Anantharaman K."/>
            <person name="Brown C.T."/>
            <person name="Hug L.A."/>
            <person name="Sharon I."/>
            <person name="Castelle C.J."/>
            <person name="Probst A.J."/>
            <person name="Thomas B.C."/>
            <person name="Singh A."/>
            <person name="Wilkins M.J."/>
            <person name="Karaoz U."/>
            <person name="Brodie E.L."/>
            <person name="Williams K.H."/>
            <person name="Hubbard S.S."/>
            <person name="Banfield J.F."/>
        </authorList>
    </citation>
    <scope>NUCLEOTIDE SEQUENCE [LARGE SCALE GENOMIC DNA]</scope>
</reference>
<name>A0A1F7KFD8_9BACT</name>
<comment type="caution">
    <text evidence="2">The sequence shown here is derived from an EMBL/GenBank/DDBJ whole genome shotgun (WGS) entry which is preliminary data.</text>
</comment>
<dbReference type="InterPro" id="IPR050464">
    <property type="entry name" value="Zeta_carotene_desat/Oxidored"/>
</dbReference>